<evidence type="ECO:0000313" key="1">
    <source>
        <dbReference type="EMBL" id="PHV69942.1"/>
    </source>
</evidence>
<name>A0AC61DAA6_9FIRM</name>
<reference evidence="1" key="1">
    <citation type="submission" date="2017-10" db="EMBL/GenBank/DDBJ databases">
        <title>Genome sequence of cellulolytic Lachnospiraceae bacterium XHS1971 isolated from hotspring sediment.</title>
        <authorList>
            <person name="Vasudevan G."/>
            <person name="Joshi A.J."/>
            <person name="Hivarkar S."/>
            <person name="Lanjekar V.B."/>
            <person name="Dhakephalkar P.K."/>
            <person name="Dagar S."/>
        </authorList>
    </citation>
    <scope>NUCLEOTIDE SEQUENCE</scope>
    <source>
        <strain evidence="1">XHS1971</strain>
    </source>
</reference>
<proteinExistence type="predicted"/>
<dbReference type="Proteomes" id="UP000224460">
    <property type="component" value="Unassembled WGS sequence"/>
</dbReference>
<evidence type="ECO:0000313" key="2">
    <source>
        <dbReference type="Proteomes" id="UP000224460"/>
    </source>
</evidence>
<organism evidence="1 2">
    <name type="scientific">Sporanaerobium hydrogeniformans</name>
    <dbReference type="NCBI Taxonomy" id="3072179"/>
    <lineage>
        <taxon>Bacteria</taxon>
        <taxon>Bacillati</taxon>
        <taxon>Bacillota</taxon>
        <taxon>Clostridia</taxon>
        <taxon>Lachnospirales</taxon>
        <taxon>Lachnospiraceae</taxon>
        <taxon>Sporanaerobium</taxon>
    </lineage>
</organism>
<dbReference type="EMBL" id="PEDL01000016">
    <property type="protein sequence ID" value="PHV69942.1"/>
    <property type="molecule type" value="Genomic_DNA"/>
</dbReference>
<sequence length="136" mass="15023">MNLYFGNVASIFSTILIAITLSYIVLTTANRTKIIYWGRRIGTLAGLGLLVCCFVATRDGYDLSVQASFNDNIVAGLFTLNSIQSKICCIGGGVIALSSFSSIFIKNQKYREVIFYILATAIIVKTFIIEISRWVM</sequence>
<keyword evidence="2" id="KW-1185">Reference proteome</keyword>
<gene>
    <name evidence="1" type="ORF">CS063_13240</name>
</gene>
<accession>A0AC61DAA6</accession>
<comment type="caution">
    <text evidence="1">The sequence shown here is derived from an EMBL/GenBank/DDBJ whole genome shotgun (WGS) entry which is preliminary data.</text>
</comment>
<protein>
    <submittedName>
        <fullName evidence="1">Uncharacterized protein</fullName>
    </submittedName>
</protein>